<dbReference type="Pfam" id="PF05225">
    <property type="entry name" value="HTH_psq"/>
    <property type="match status" value="1"/>
</dbReference>
<feature type="domain" description="HTH psq-type" evidence="1">
    <location>
        <begin position="16"/>
        <end position="56"/>
    </location>
</feature>
<dbReference type="InterPro" id="IPR007889">
    <property type="entry name" value="HTH_Psq"/>
</dbReference>
<dbReference type="OrthoDB" id="4502298at2759"/>
<evidence type="ECO:0000259" key="1">
    <source>
        <dbReference type="Pfam" id="PF05225"/>
    </source>
</evidence>
<organism evidence="2 3">
    <name type="scientific">Aspergillus sclerotialis</name>
    <dbReference type="NCBI Taxonomy" id="2070753"/>
    <lineage>
        <taxon>Eukaryota</taxon>
        <taxon>Fungi</taxon>
        <taxon>Dikarya</taxon>
        <taxon>Ascomycota</taxon>
        <taxon>Pezizomycotina</taxon>
        <taxon>Eurotiomycetes</taxon>
        <taxon>Eurotiomycetidae</taxon>
        <taxon>Eurotiales</taxon>
        <taxon>Aspergillaceae</taxon>
        <taxon>Aspergillus</taxon>
        <taxon>Aspergillus subgen. Polypaecilum</taxon>
    </lineage>
</organism>
<sequence>MPPIRSRTSRNSVEQEGRLLLAISAIQKKEIAAIREAARRFNVPKSTLRTRLRGAINRAETRANNHKLTEIEEDSLIQWILSMDQRGAAPRPAT</sequence>
<evidence type="ECO:0000313" key="2">
    <source>
        <dbReference type="EMBL" id="RJE16844.1"/>
    </source>
</evidence>
<dbReference type="Proteomes" id="UP000266188">
    <property type="component" value="Unassembled WGS sequence"/>
</dbReference>
<dbReference type="GO" id="GO:0003677">
    <property type="term" value="F:DNA binding"/>
    <property type="evidence" value="ECO:0007669"/>
    <property type="project" value="InterPro"/>
</dbReference>
<name>A0A3A2ZBS0_9EURO</name>
<dbReference type="InterPro" id="IPR009057">
    <property type="entry name" value="Homeodomain-like_sf"/>
</dbReference>
<evidence type="ECO:0000313" key="3">
    <source>
        <dbReference type="Proteomes" id="UP000266188"/>
    </source>
</evidence>
<accession>A0A3A2ZBS0</accession>
<dbReference type="SUPFAM" id="SSF46689">
    <property type="entry name" value="Homeodomain-like"/>
    <property type="match status" value="1"/>
</dbReference>
<comment type="caution">
    <text evidence="2">The sequence shown here is derived from an EMBL/GenBank/DDBJ whole genome shotgun (WGS) entry which is preliminary data.</text>
</comment>
<feature type="non-terminal residue" evidence="2">
    <location>
        <position position="94"/>
    </location>
</feature>
<dbReference type="Gene3D" id="1.10.10.60">
    <property type="entry name" value="Homeodomain-like"/>
    <property type="match status" value="1"/>
</dbReference>
<gene>
    <name evidence="2" type="ORF">PHISCL_10819</name>
</gene>
<keyword evidence="3" id="KW-1185">Reference proteome</keyword>
<dbReference type="EMBL" id="MVGC01002420">
    <property type="protein sequence ID" value="RJE16844.1"/>
    <property type="molecule type" value="Genomic_DNA"/>
</dbReference>
<protein>
    <submittedName>
        <fullName evidence="2">Pogo transposable element</fullName>
    </submittedName>
</protein>
<proteinExistence type="predicted"/>
<dbReference type="AlphaFoldDB" id="A0A3A2ZBS0"/>
<reference evidence="3" key="1">
    <citation type="submission" date="2017-02" db="EMBL/GenBank/DDBJ databases">
        <authorList>
            <person name="Tafer H."/>
            <person name="Lopandic K."/>
        </authorList>
    </citation>
    <scope>NUCLEOTIDE SEQUENCE [LARGE SCALE GENOMIC DNA]</scope>
    <source>
        <strain evidence="3">CBS 366.77</strain>
    </source>
</reference>